<dbReference type="EMBL" id="AM406670">
    <property type="protein sequence ID" value="CAL96561.1"/>
    <property type="molecule type" value="Genomic_DNA"/>
</dbReference>
<dbReference type="CDD" id="cd16922">
    <property type="entry name" value="HATPase_EvgS-ArcB-TorS-like"/>
    <property type="match status" value="1"/>
</dbReference>
<dbReference type="CDD" id="cd00082">
    <property type="entry name" value="HisKA"/>
    <property type="match status" value="1"/>
</dbReference>
<dbReference type="PRINTS" id="PR00344">
    <property type="entry name" value="BCTRLSENSOR"/>
</dbReference>
<evidence type="ECO:0000256" key="3">
    <source>
        <dbReference type="ARBA" id="ARBA00012438"/>
    </source>
</evidence>
<evidence type="ECO:0000256" key="18">
    <source>
        <dbReference type="PROSITE-ProRule" id="PRU00110"/>
    </source>
</evidence>
<evidence type="ECO:0000256" key="19">
    <source>
        <dbReference type="PROSITE-ProRule" id="PRU00169"/>
    </source>
</evidence>
<dbReference type="eggNOG" id="COG0642">
    <property type="taxonomic scope" value="Bacteria"/>
</dbReference>
<dbReference type="InterPro" id="IPR000014">
    <property type="entry name" value="PAS"/>
</dbReference>
<dbReference type="GO" id="GO:0005524">
    <property type="term" value="F:ATP binding"/>
    <property type="evidence" value="ECO:0007669"/>
    <property type="project" value="UniProtKB-KW"/>
</dbReference>
<dbReference type="Pfam" id="PF00072">
    <property type="entry name" value="Response_reg"/>
    <property type="match status" value="2"/>
</dbReference>
<dbReference type="Proteomes" id="UP000002588">
    <property type="component" value="Chromosome"/>
</dbReference>
<protein>
    <recommendedName>
        <fullName evidence="16">Sensory/regulatory protein RpfC</fullName>
        <ecNumber evidence="3">2.7.13.3</ecNumber>
    </recommendedName>
    <alternativeName>
        <fullName evidence="17">Virulence sensor protein BvgS</fullName>
    </alternativeName>
</protein>
<dbReference type="CDD" id="cd17546">
    <property type="entry name" value="REC_hyHK_CKI1_RcsC-like"/>
    <property type="match status" value="1"/>
</dbReference>
<dbReference type="Gene3D" id="3.30.565.10">
    <property type="entry name" value="Histidine kinase-like ATPase, C-terminal domain"/>
    <property type="match status" value="1"/>
</dbReference>
<dbReference type="STRING" id="62928.azo3945"/>
<dbReference type="SUPFAM" id="SSF47384">
    <property type="entry name" value="Homodimeric domain of signal transducing histidine kinase"/>
    <property type="match status" value="1"/>
</dbReference>
<keyword evidence="12" id="KW-0902">Two-component regulatory system</keyword>
<dbReference type="FunFam" id="3.30.565.10:FF:000010">
    <property type="entry name" value="Sensor histidine kinase RcsC"/>
    <property type="match status" value="1"/>
</dbReference>
<dbReference type="CDD" id="cd00130">
    <property type="entry name" value="PAS"/>
    <property type="match status" value="1"/>
</dbReference>
<evidence type="ECO:0000256" key="2">
    <source>
        <dbReference type="ARBA" id="ARBA00004651"/>
    </source>
</evidence>
<dbReference type="SUPFAM" id="SSF55874">
    <property type="entry name" value="ATPase domain of HSP90 chaperone/DNA topoisomerase II/histidine kinase"/>
    <property type="match status" value="1"/>
</dbReference>
<evidence type="ECO:0000259" key="22">
    <source>
        <dbReference type="PROSITE" id="PS50110"/>
    </source>
</evidence>
<keyword evidence="8" id="KW-0547">Nucleotide-binding</keyword>
<dbReference type="InterPro" id="IPR003594">
    <property type="entry name" value="HATPase_dom"/>
</dbReference>
<dbReference type="PROSITE" id="PS50109">
    <property type="entry name" value="HIS_KIN"/>
    <property type="match status" value="1"/>
</dbReference>
<dbReference type="SMART" id="SM00448">
    <property type="entry name" value="REC"/>
    <property type="match status" value="2"/>
</dbReference>
<dbReference type="PANTHER" id="PTHR45339:SF1">
    <property type="entry name" value="HYBRID SIGNAL TRANSDUCTION HISTIDINE KINASE J"/>
    <property type="match status" value="1"/>
</dbReference>
<dbReference type="SMART" id="SM00387">
    <property type="entry name" value="HATPase_c"/>
    <property type="match status" value="1"/>
</dbReference>
<dbReference type="SUPFAM" id="SSF52172">
    <property type="entry name" value="CheY-like"/>
    <property type="match status" value="2"/>
</dbReference>
<dbReference type="Gene3D" id="6.10.340.10">
    <property type="match status" value="1"/>
</dbReference>
<comment type="subcellular location">
    <subcellularLocation>
        <location evidence="2">Cell membrane</location>
        <topology evidence="2">Multi-pass membrane protein</topology>
    </subcellularLocation>
</comment>
<keyword evidence="7 20" id="KW-0812">Transmembrane</keyword>
<feature type="domain" description="HPt" evidence="24">
    <location>
        <begin position="957"/>
        <end position="1050"/>
    </location>
</feature>
<dbReference type="AlphaFoldDB" id="A1KCK5"/>
<proteinExistence type="predicted"/>
<evidence type="ECO:0000259" key="21">
    <source>
        <dbReference type="PROSITE" id="PS50109"/>
    </source>
</evidence>
<evidence type="ECO:0000256" key="11">
    <source>
        <dbReference type="ARBA" id="ARBA00022989"/>
    </source>
</evidence>
<name>A1KCK5_AZOSB</name>
<keyword evidence="4" id="KW-1003">Cell membrane</keyword>
<evidence type="ECO:0000313" key="26">
    <source>
        <dbReference type="Proteomes" id="UP000002588"/>
    </source>
</evidence>
<comment type="function">
    <text evidence="14">Member of the two-component regulatory system BvgS/BvgA. Phosphorylates BvgA via a four-step phosphorelay in response to environmental signals.</text>
</comment>
<dbReference type="EC" id="2.7.13.3" evidence="3"/>
<dbReference type="SUPFAM" id="SSF47226">
    <property type="entry name" value="Histidine-containing phosphotransfer domain, HPT domain"/>
    <property type="match status" value="1"/>
</dbReference>
<evidence type="ECO:0000256" key="14">
    <source>
        <dbReference type="ARBA" id="ARBA00058004"/>
    </source>
</evidence>
<dbReference type="InterPro" id="IPR011006">
    <property type="entry name" value="CheY-like_superfamily"/>
</dbReference>
<evidence type="ECO:0000256" key="13">
    <source>
        <dbReference type="ARBA" id="ARBA00023136"/>
    </source>
</evidence>
<feature type="modified residue" description="4-aspartylphosphate" evidence="19">
    <location>
        <position position="712"/>
    </location>
</feature>
<dbReference type="SUPFAM" id="SSF55785">
    <property type="entry name" value="PYP-like sensor domain (PAS domain)"/>
    <property type="match status" value="1"/>
</dbReference>
<dbReference type="Gene3D" id="3.40.50.2300">
    <property type="match status" value="2"/>
</dbReference>
<evidence type="ECO:0000256" key="20">
    <source>
        <dbReference type="SAM" id="Phobius"/>
    </source>
</evidence>
<feature type="transmembrane region" description="Helical" evidence="20">
    <location>
        <begin position="16"/>
        <end position="38"/>
    </location>
</feature>
<dbReference type="InterPro" id="IPR036890">
    <property type="entry name" value="HATPase_C_sf"/>
</dbReference>
<feature type="domain" description="Histidine kinase" evidence="21">
    <location>
        <begin position="421"/>
        <end position="641"/>
    </location>
</feature>
<dbReference type="InterPro" id="IPR036641">
    <property type="entry name" value="HPT_dom_sf"/>
</dbReference>
<dbReference type="Pfam" id="PF00512">
    <property type="entry name" value="HisKA"/>
    <property type="match status" value="1"/>
</dbReference>
<evidence type="ECO:0000256" key="9">
    <source>
        <dbReference type="ARBA" id="ARBA00022777"/>
    </source>
</evidence>
<dbReference type="FunFam" id="1.10.287.130:FF:000002">
    <property type="entry name" value="Two-component osmosensing histidine kinase"/>
    <property type="match status" value="1"/>
</dbReference>
<keyword evidence="5 19" id="KW-0597">Phosphoprotein</keyword>
<dbReference type="InterPro" id="IPR001789">
    <property type="entry name" value="Sig_transdc_resp-reg_receiver"/>
</dbReference>
<dbReference type="SMART" id="SM00388">
    <property type="entry name" value="HisKA"/>
    <property type="match status" value="1"/>
</dbReference>
<keyword evidence="10" id="KW-0067">ATP-binding</keyword>
<dbReference type="HOGENOM" id="CLU_000445_104_15_4"/>
<dbReference type="InterPro" id="IPR003661">
    <property type="entry name" value="HisK_dim/P_dom"/>
</dbReference>
<dbReference type="InterPro" id="IPR005467">
    <property type="entry name" value="His_kinase_dom"/>
</dbReference>
<dbReference type="PROSITE" id="PS50885">
    <property type="entry name" value="HAMP"/>
    <property type="match status" value="1"/>
</dbReference>
<keyword evidence="13 20" id="KW-0472">Membrane</keyword>
<dbReference type="InterPro" id="IPR035965">
    <property type="entry name" value="PAS-like_dom_sf"/>
</dbReference>
<dbReference type="Gene3D" id="1.20.120.160">
    <property type="entry name" value="HPT domain"/>
    <property type="match status" value="1"/>
</dbReference>
<evidence type="ECO:0000256" key="15">
    <source>
        <dbReference type="ARBA" id="ARBA00064003"/>
    </source>
</evidence>
<evidence type="ECO:0000313" key="25">
    <source>
        <dbReference type="EMBL" id="CAL96561.1"/>
    </source>
</evidence>
<evidence type="ECO:0000256" key="7">
    <source>
        <dbReference type="ARBA" id="ARBA00022692"/>
    </source>
</evidence>
<evidence type="ECO:0000256" key="10">
    <source>
        <dbReference type="ARBA" id="ARBA00022840"/>
    </source>
</evidence>
<keyword evidence="26" id="KW-1185">Reference proteome</keyword>
<evidence type="ECO:0000256" key="1">
    <source>
        <dbReference type="ARBA" id="ARBA00000085"/>
    </source>
</evidence>
<feature type="modified residue" description="Phosphohistidine" evidence="18">
    <location>
        <position position="996"/>
    </location>
</feature>
<evidence type="ECO:0000256" key="5">
    <source>
        <dbReference type="ARBA" id="ARBA00022553"/>
    </source>
</evidence>
<evidence type="ECO:0000256" key="16">
    <source>
        <dbReference type="ARBA" id="ARBA00068150"/>
    </source>
</evidence>
<dbReference type="Gene3D" id="1.10.287.130">
    <property type="match status" value="1"/>
</dbReference>
<dbReference type="PROSITE" id="PS50110">
    <property type="entry name" value="RESPONSE_REGULATORY"/>
    <property type="match status" value="2"/>
</dbReference>
<evidence type="ECO:0000256" key="17">
    <source>
        <dbReference type="ARBA" id="ARBA00070152"/>
    </source>
</evidence>
<dbReference type="GO" id="GO:0005886">
    <property type="term" value="C:plasma membrane"/>
    <property type="evidence" value="ECO:0007669"/>
    <property type="project" value="UniProtKB-SubCell"/>
</dbReference>
<feature type="domain" description="HAMP" evidence="23">
    <location>
        <begin position="220"/>
        <end position="270"/>
    </location>
</feature>
<dbReference type="KEGG" id="azo:azo3945"/>
<dbReference type="Gene3D" id="3.30.450.20">
    <property type="entry name" value="PAS domain"/>
    <property type="match status" value="1"/>
</dbReference>
<comment type="subunit">
    <text evidence="15">At low DSF concentrations, interacts with RpfF.</text>
</comment>
<feature type="domain" description="Response regulatory" evidence="22">
    <location>
        <begin position="803"/>
        <end position="922"/>
    </location>
</feature>
<dbReference type="InterPro" id="IPR004358">
    <property type="entry name" value="Sig_transdc_His_kin-like_C"/>
</dbReference>
<evidence type="ECO:0000256" key="6">
    <source>
        <dbReference type="ARBA" id="ARBA00022679"/>
    </source>
</evidence>
<dbReference type="InterPro" id="IPR008207">
    <property type="entry name" value="Sig_transdc_His_kin_Hpt_dom"/>
</dbReference>
<sequence>MNALARLWPGKLRARLLLALIPMVALSIGGLGYLLTLGSEQSILAEKRERLLGVTRLLSARLEADGGYAALLARSPTPAQDRAARIGVLNAALAGYTDEVAAAFPGTGVGYYHRELDAILTYGPSAKFGDKVGVSVAADHPGRRVMHLGTAAVERGLLVRGRILNAMTPVRQGEEVVGYIWANQLIDDIDAEISQMRTMVSAFTALAVLVATLLVVLLATRLTRDVGTITAGVRRIEQDLGERLPAMTGETGAIAHVVNTLAASLEAARRTERERAASALQRSEGILRAAIDAIDEAFIICDEQDRLLLCNDRYRELFALTADLLVPGTPFERILRASVARGQFPEAVGREQAWLADAMARHQAGTEARETCIASGRWLRVVDRRTPAGHIVGFRVDVTDLHEARAAAEAANQAKSLFVANMSHEIRTPMNGVLGMTELLLTTELDDEQRDFAETARHSAQALLGILNDILDFSKIDAGKLDIETIDFDLHGVLNEISSLLALRAEEKGIEFICRVEPSLPARLRGDPGRLRQVLLNLVGNAIKFTDHGEVVVSVGVEDRGEPLRVRFEIRDSGIGIPAETLPALFSPFTQAEGSTSRRFGGTGLGLSISKRLVELMGGEIGVRSQPGVGSTFWLALPFARQPGGEHLPPASDLAGRRLLVVDDNASSREQLGLLLGAWGCELLEAADGDAALALLAREAETGGTIDGAILDLRMPGMDGEALGRRIKADPALAHLPLLLLTPVAMRPDAERLRAGGFAAYLAKPVRADLLERALRTLLRQGGQPLRMPTAPLTGGERPRHGRILLAEDNATNQKIARTMLERQGHRVHVAGDGAEALAALVQGDYDLVLMDCRMPEVDGFAATRAIRDGLGGARHAAIPIVAMTADAMEGDRERVLAAGMDDYLTKPIDAARLEATVRHWLGVPADPSPPDLPAGPPAARGRAFDADLALDQMAGDLDIAREILPEAVAALFGETASLRLAVEAADGETCVRAAHTAKGLAGTVCSAEAVDAALAIELAARAGDFATVTQLLPGWTHLLEVLAADVDRWLAESRPAAGEPSLG</sequence>
<dbReference type="Pfam" id="PF02518">
    <property type="entry name" value="HATPase_c"/>
    <property type="match status" value="1"/>
</dbReference>
<dbReference type="InterPro" id="IPR036097">
    <property type="entry name" value="HisK_dim/P_sf"/>
</dbReference>
<feature type="domain" description="Response regulatory" evidence="22">
    <location>
        <begin position="658"/>
        <end position="779"/>
    </location>
</feature>
<keyword evidence="11 20" id="KW-1133">Transmembrane helix</keyword>
<reference evidence="25 26" key="1">
    <citation type="journal article" date="2006" name="Nat. Biotechnol.">
        <title>Complete genome of the mutualistic, N2-fixing grass endophyte Azoarcus sp. strain BH72.</title>
        <authorList>
            <person name="Krause A."/>
            <person name="Ramakumar A."/>
            <person name="Bartels D."/>
            <person name="Battistoni F."/>
            <person name="Bekel T."/>
            <person name="Boch J."/>
            <person name="Boehm M."/>
            <person name="Friedrich F."/>
            <person name="Hurek T."/>
            <person name="Krause L."/>
            <person name="Linke B."/>
            <person name="McHardy A.C."/>
            <person name="Sarkar A."/>
            <person name="Schneiker S."/>
            <person name="Syed A.A."/>
            <person name="Thauer R."/>
            <person name="Vorhoelter F.-J."/>
            <person name="Weidner S."/>
            <person name="Puehler A."/>
            <person name="Reinhold-Hurek B."/>
            <person name="Kaiser O."/>
            <person name="Goesmann A."/>
        </authorList>
    </citation>
    <scope>NUCLEOTIDE SEQUENCE [LARGE SCALE GENOMIC DNA]</scope>
    <source>
        <strain evidence="25 26">BH72</strain>
    </source>
</reference>
<feature type="modified residue" description="4-aspartylphosphate" evidence="19">
    <location>
        <position position="852"/>
    </location>
</feature>
<organism evidence="25 26">
    <name type="scientific">Azoarcus sp. (strain BH72)</name>
    <dbReference type="NCBI Taxonomy" id="418699"/>
    <lineage>
        <taxon>Bacteria</taxon>
        <taxon>Pseudomonadati</taxon>
        <taxon>Pseudomonadota</taxon>
        <taxon>Betaproteobacteria</taxon>
        <taxon>Rhodocyclales</taxon>
        <taxon>Zoogloeaceae</taxon>
        <taxon>Azoarcus</taxon>
    </lineage>
</organism>
<dbReference type="GO" id="GO:0000155">
    <property type="term" value="F:phosphorelay sensor kinase activity"/>
    <property type="evidence" value="ECO:0007669"/>
    <property type="project" value="InterPro"/>
</dbReference>
<accession>A1KCK5</accession>
<dbReference type="PROSITE" id="PS50894">
    <property type="entry name" value="HPT"/>
    <property type="match status" value="1"/>
</dbReference>
<evidence type="ECO:0000259" key="24">
    <source>
        <dbReference type="PROSITE" id="PS50894"/>
    </source>
</evidence>
<dbReference type="Pfam" id="PF12860">
    <property type="entry name" value="PAS_7"/>
    <property type="match status" value="1"/>
</dbReference>
<evidence type="ECO:0000256" key="8">
    <source>
        <dbReference type="ARBA" id="ARBA00022741"/>
    </source>
</evidence>
<comment type="catalytic activity">
    <reaction evidence="1">
        <text>ATP + protein L-histidine = ADP + protein N-phospho-L-histidine.</text>
        <dbReference type="EC" id="2.7.13.3"/>
    </reaction>
</comment>
<keyword evidence="6 25" id="KW-0808">Transferase</keyword>
<dbReference type="InterPro" id="IPR003660">
    <property type="entry name" value="HAMP_dom"/>
</dbReference>
<dbReference type="PANTHER" id="PTHR45339">
    <property type="entry name" value="HYBRID SIGNAL TRANSDUCTION HISTIDINE KINASE J"/>
    <property type="match status" value="1"/>
</dbReference>
<evidence type="ECO:0000259" key="23">
    <source>
        <dbReference type="PROSITE" id="PS50885"/>
    </source>
</evidence>
<evidence type="ECO:0000256" key="12">
    <source>
        <dbReference type="ARBA" id="ARBA00023012"/>
    </source>
</evidence>
<dbReference type="RefSeq" id="WP_011767667.1">
    <property type="nucleotide sequence ID" value="NC_008702.1"/>
</dbReference>
<gene>
    <name evidence="25" type="ordered locus">azo3945</name>
</gene>
<evidence type="ECO:0000256" key="4">
    <source>
        <dbReference type="ARBA" id="ARBA00022475"/>
    </source>
</evidence>
<feature type="transmembrane region" description="Helical" evidence="20">
    <location>
        <begin position="199"/>
        <end position="219"/>
    </location>
</feature>
<keyword evidence="9" id="KW-0418">Kinase</keyword>